<feature type="region of interest" description="Disordered" evidence="1">
    <location>
        <begin position="28"/>
        <end position="71"/>
    </location>
</feature>
<comment type="caution">
    <text evidence="2">The sequence shown here is derived from an EMBL/GenBank/DDBJ whole genome shotgun (WGS) entry which is preliminary data.</text>
</comment>
<accession>A0AAU9NFA3</accession>
<protein>
    <submittedName>
        <fullName evidence="2">Uncharacterized protein</fullName>
    </submittedName>
</protein>
<reference evidence="2 3" key="1">
    <citation type="submission" date="2022-01" db="EMBL/GenBank/DDBJ databases">
        <authorList>
            <person name="Xiong W."/>
            <person name="Schranz E."/>
        </authorList>
    </citation>
    <scope>NUCLEOTIDE SEQUENCE [LARGE SCALE GENOMIC DNA]</scope>
</reference>
<sequence>MTVHAFAVYNVQQFKLVIENWFDKNGGGGGGSGGSGGGHRGRKGSGRGGGRCGGSYGGGGRRSSVSTDSKSTALEIIKKKPKVVAALVVARLNAAVVALVMEVEAMMITVVSVAGMPNVPSFTNNVEFVEKN</sequence>
<proteinExistence type="predicted"/>
<keyword evidence="3" id="KW-1185">Reference proteome</keyword>
<gene>
    <name evidence="2" type="ORF">LVIROSA_LOCUS22892</name>
</gene>
<dbReference type="Proteomes" id="UP001157418">
    <property type="component" value="Unassembled WGS sequence"/>
</dbReference>
<name>A0AAU9NFA3_9ASTR</name>
<evidence type="ECO:0000313" key="3">
    <source>
        <dbReference type="Proteomes" id="UP001157418"/>
    </source>
</evidence>
<feature type="compositionally biased region" description="Gly residues" evidence="1">
    <location>
        <begin position="46"/>
        <end position="61"/>
    </location>
</feature>
<dbReference type="AlphaFoldDB" id="A0AAU9NFA3"/>
<organism evidence="2 3">
    <name type="scientific">Lactuca virosa</name>
    <dbReference type="NCBI Taxonomy" id="75947"/>
    <lineage>
        <taxon>Eukaryota</taxon>
        <taxon>Viridiplantae</taxon>
        <taxon>Streptophyta</taxon>
        <taxon>Embryophyta</taxon>
        <taxon>Tracheophyta</taxon>
        <taxon>Spermatophyta</taxon>
        <taxon>Magnoliopsida</taxon>
        <taxon>eudicotyledons</taxon>
        <taxon>Gunneridae</taxon>
        <taxon>Pentapetalae</taxon>
        <taxon>asterids</taxon>
        <taxon>campanulids</taxon>
        <taxon>Asterales</taxon>
        <taxon>Asteraceae</taxon>
        <taxon>Cichorioideae</taxon>
        <taxon>Cichorieae</taxon>
        <taxon>Lactucinae</taxon>
        <taxon>Lactuca</taxon>
    </lineage>
</organism>
<feature type="compositionally biased region" description="Gly residues" evidence="1">
    <location>
        <begin position="28"/>
        <end position="38"/>
    </location>
</feature>
<evidence type="ECO:0000256" key="1">
    <source>
        <dbReference type="SAM" id="MobiDB-lite"/>
    </source>
</evidence>
<dbReference type="EMBL" id="CAKMRJ010004445">
    <property type="protein sequence ID" value="CAH1436521.1"/>
    <property type="molecule type" value="Genomic_DNA"/>
</dbReference>
<evidence type="ECO:0000313" key="2">
    <source>
        <dbReference type="EMBL" id="CAH1436521.1"/>
    </source>
</evidence>